<reference evidence="2 3" key="1">
    <citation type="journal article" date="2018" name="Nat. Ecol. Evol.">
        <title>Pezizomycetes genomes reveal the molecular basis of ectomycorrhizal truffle lifestyle.</title>
        <authorList>
            <person name="Murat C."/>
            <person name="Payen T."/>
            <person name="Noel B."/>
            <person name="Kuo A."/>
            <person name="Morin E."/>
            <person name="Chen J."/>
            <person name="Kohler A."/>
            <person name="Krizsan K."/>
            <person name="Balestrini R."/>
            <person name="Da Silva C."/>
            <person name="Montanini B."/>
            <person name="Hainaut M."/>
            <person name="Levati E."/>
            <person name="Barry K.W."/>
            <person name="Belfiori B."/>
            <person name="Cichocki N."/>
            <person name="Clum A."/>
            <person name="Dockter R.B."/>
            <person name="Fauchery L."/>
            <person name="Guy J."/>
            <person name="Iotti M."/>
            <person name="Le Tacon F."/>
            <person name="Lindquist E.A."/>
            <person name="Lipzen A."/>
            <person name="Malagnac F."/>
            <person name="Mello A."/>
            <person name="Molinier V."/>
            <person name="Miyauchi S."/>
            <person name="Poulain J."/>
            <person name="Riccioni C."/>
            <person name="Rubini A."/>
            <person name="Sitrit Y."/>
            <person name="Splivallo R."/>
            <person name="Traeger S."/>
            <person name="Wang M."/>
            <person name="Zifcakova L."/>
            <person name="Wipf D."/>
            <person name="Zambonelli A."/>
            <person name="Paolocci F."/>
            <person name="Nowrousian M."/>
            <person name="Ottonello S."/>
            <person name="Baldrian P."/>
            <person name="Spatafora J.W."/>
            <person name="Henrissat B."/>
            <person name="Nagy L.G."/>
            <person name="Aury J.M."/>
            <person name="Wincker P."/>
            <person name="Grigoriev I.V."/>
            <person name="Bonfante P."/>
            <person name="Martin F.M."/>
        </authorList>
    </citation>
    <scope>NUCLEOTIDE SEQUENCE [LARGE SCALE GENOMIC DNA]</scope>
    <source>
        <strain evidence="2 3">RN42</strain>
    </source>
</reference>
<accession>A0A3N4HTI4</accession>
<evidence type="ECO:0000256" key="1">
    <source>
        <dbReference type="SAM" id="Coils"/>
    </source>
</evidence>
<keyword evidence="3" id="KW-1185">Reference proteome</keyword>
<name>A0A3N4HTI4_ASCIM</name>
<dbReference type="AlphaFoldDB" id="A0A3N4HTI4"/>
<keyword evidence="1" id="KW-0175">Coiled coil</keyword>
<feature type="coiled-coil region" evidence="1">
    <location>
        <begin position="18"/>
        <end position="45"/>
    </location>
</feature>
<protein>
    <submittedName>
        <fullName evidence="2">Uncharacterized protein</fullName>
    </submittedName>
</protein>
<dbReference type="Proteomes" id="UP000275078">
    <property type="component" value="Unassembled WGS sequence"/>
</dbReference>
<dbReference type="EMBL" id="ML119771">
    <property type="protein sequence ID" value="RPA75110.1"/>
    <property type="molecule type" value="Genomic_DNA"/>
</dbReference>
<proteinExistence type="predicted"/>
<sequence>MSIRTFVPSTYSEMSYSLMEANAHISMLRAELAATRTELLAYKEKAAQAEKCAYKEKQKSKDLVDLVKLFYEDAAKVEARVICDNFLRLCGFRKNLHTFPSFRQELVKAKPFGWQLIDHLLAIRPTLNNASHNRTFVSAAALLLVGENISEEFTPTMKVAHELCVRAFQESTGYEVAAFMQIAKAFKDQTGVLPRDMFIGFDQPGNIGFSPPEMLLSSYPSPILTTYKEATPALPPPIQSPISTTLATTSSYPTFLPPTKSSLVATAPNFTPTAHIPVAAQLQSYNGFTPSPSHQPVAGYSISYQI</sequence>
<evidence type="ECO:0000313" key="3">
    <source>
        <dbReference type="Proteomes" id="UP000275078"/>
    </source>
</evidence>
<gene>
    <name evidence="2" type="ORF">BJ508DRAFT_312243</name>
</gene>
<evidence type="ECO:0000313" key="2">
    <source>
        <dbReference type="EMBL" id="RPA75110.1"/>
    </source>
</evidence>
<organism evidence="2 3">
    <name type="scientific">Ascobolus immersus RN42</name>
    <dbReference type="NCBI Taxonomy" id="1160509"/>
    <lineage>
        <taxon>Eukaryota</taxon>
        <taxon>Fungi</taxon>
        <taxon>Dikarya</taxon>
        <taxon>Ascomycota</taxon>
        <taxon>Pezizomycotina</taxon>
        <taxon>Pezizomycetes</taxon>
        <taxon>Pezizales</taxon>
        <taxon>Ascobolaceae</taxon>
        <taxon>Ascobolus</taxon>
    </lineage>
</organism>